<reference evidence="2" key="1">
    <citation type="submission" date="2023-10" db="EMBL/GenBank/DDBJ databases">
        <title>Complete genome sequence of Streptomyces sp. JL1001.</title>
        <authorList>
            <person name="Jiang L."/>
        </authorList>
    </citation>
    <scope>NUCLEOTIDE SEQUENCE</scope>
    <source>
        <strain evidence="2">JL1001</strain>
    </source>
</reference>
<gene>
    <name evidence="2" type="ORF">R1Y80_34130</name>
</gene>
<dbReference type="RefSeq" id="WP_354598719.1">
    <property type="nucleotide sequence ID" value="NZ_CP136798.1"/>
</dbReference>
<evidence type="ECO:0008006" key="3">
    <source>
        <dbReference type="Google" id="ProtNLM"/>
    </source>
</evidence>
<sequence length="641" mass="65322">MTVEQAPPDAAATRPGPRAAPDAPDAVQTLGRWTLRPGVAVTELPDGVHLRGWITGVTLEGGPGLRVLWSRLAETLTAAGALAADRSARLARSAPAGSPVRAALLTVIARLHEHHLLVERAGLAEQPDGTTEKTSGPWLGAVADRPATAAAALGRSRARVIAADPEGPLARSAARALERAGLRAEVVAGAASADGRVLLTATGGSAPSPAVPDRPERGRGEPAVAVGPPQDRGEPAVAVGLRSGIGFVTPVGSVAQARADADALAGRLRGREAPGPPEQAGLPALLASSAAHRLVCAVAGLRDPSAEADDARLVPGVPTVLVAEREPLRGEYRNWAGPVLVDADRARPAPAIRTLAEALARIPVLTDRLVGVLDAPDPGTLPQLPVALVRCEVADGVLLSGAARADLARLEAVCRAAELRLGEGGEGGPVVGAGPEHARGRALRRTAVGGDAVPVSWSPGPGRCPQALHWWSVLVRRLGVDADVAVARLGASVFRARVRERTAGHLLGTAVEASADDAVAYAALSAAVGVRAAVELPEVRHLVTPGGASAVLARGADTAPWEDAGWTTAWLAASAAREPELQQALTARAAPTGRAPRPWEPSADAPADVHALWSALQQCGFSVLSAPPGPAEHRGDTGGLR</sequence>
<name>A0AAU8KR94_9ACTN</name>
<proteinExistence type="predicted"/>
<feature type="region of interest" description="Disordered" evidence="1">
    <location>
        <begin position="200"/>
        <end position="233"/>
    </location>
</feature>
<evidence type="ECO:0000313" key="2">
    <source>
        <dbReference type="EMBL" id="XCN18378.1"/>
    </source>
</evidence>
<protein>
    <recommendedName>
        <fullName evidence="3">YcaO domain-containing protein</fullName>
    </recommendedName>
</protein>
<organism evidence="2">
    <name type="scientific">Streptomyces sp. JL1001</name>
    <dbReference type="NCBI Taxonomy" id="3078227"/>
    <lineage>
        <taxon>Bacteria</taxon>
        <taxon>Bacillati</taxon>
        <taxon>Actinomycetota</taxon>
        <taxon>Actinomycetes</taxon>
        <taxon>Kitasatosporales</taxon>
        <taxon>Streptomycetaceae</taxon>
        <taxon>Streptomyces</taxon>
    </lineage>
</organism>
<feature type="region of interest" description="Disordered" evidence="1">
    <location>
        <begin position="1"/>
        <end position="24"/>
    </location>
</feature>
<dbReference type="EMBL" id="CP136798">
    <property type="protein sequence ID" value="XCN18378.1"/>
    <property type="molecule type" value="Genomic_DNA"/>
</dbReference>
<evidence type="ECO:0000256" key="1">
    <source>
        <dbReference type="SAM" id="MobiDB-lite"/>
    </source>
</evidence>
<dbReference type="AlphaFoldDB" id="A0AAU8KR94"/>
<accession>A0AAU8KR94</accession>